<proteinExistence type="predicted"/>
<dbReference type="EMBL" id="UFQR01000017">
    <property type="protein sequence ID" value="SSW96476.1"/>
    <property type="molecule type" value="Genomic_DNA"/>
</dbReference>
<reference evidence="1" key="1">
    <citation type="submission" date="2018-04" db="EMBL/GenBank/DDBJ databases">
        <authorList>
            <person name="Go L.Y."/>
            <person name="Mitchell J.A."/>
        </authorList>
    </citation>
    <scope>NUCLEOTIDE SEQUENCE</scope>
    <source>
        <strain evidence="1">ARTV</strain>
    </source>
</reference>
<evidence type="ECO:0008006" key="2">
    <source>
        <dbReference type="Google" id="ProtNLM"/>
    </source>
</evidence>
<protein>
    <recommendedName>
        <fullName evidence="2">PAS fold-4 domain-containing protein</fullName>
    </recommendedName>
</protein>
<organism evidence="1">
    <name type="scientific">Arsenophonus endosymbiont of Trialeurodes vaporariorum</name>
    <dbReference type="NCBI Taxonomy" id="235567"/>
    <lineage>
        <taxon>Bacteria</taxon>
        <taxon>Pseudomonadati</taxon>
        <taxon>Pseudomonadota</taxon>
        <taxon>Gammaproteobacteria</taxon>
        <taxon>Enterobacterales</taxon>
        <taxon>Morganellaceae</taxon>
        <taxon>Arsenophonus</taxon>
    </lineage>
</organism>
<name>A0A3B0MQ20_9GAMM</name>
<evidence type="ECO:0000313" key="1">
    <source>
        <dbReference type="EMBL" id="SSW96476.1"/>
    </source>
</evidence>
<gene>
    <name evidence="1" type="ORF">ARTV_2912</name>
</gene>
<sequence>MKTSDVLANHLISFMEKQEDIWYSKDTDSRIIYANKTVLNTSGLPMNFNIEGKKISECPVSWTEHVEATHAYEQIVIQSEKPIFIINTRFVAKEQVVQSFIIEKIPYHNKNKIMGTICHGRKIPPQLLSEHFFKNPNTPSFLTNNPPNDLFTTEELNMLFFRYETYEYSRNRIAVRYLLLCCRANDTKDI</sequence>
<accession>A0A3B0MQ20</accession>
<dbReference type="AlphaFoldDB" id="A0A3B0MQ20"/>